<dbReference type="OrthoDB" id="7376212at2"/>
<dbReference type="RefSeq" id="WP_053236128.1">
    <property type="nucleotide sequence ID" value="NZ_CP011125.1"/>
</dbReference>
<evidence type="ECO:0000313" key="7">
    <source>
        <dbReference type="EMBL" id="AKF09038.1"/>
    </source>
</evidence>
<sequence length="202" mass="22500">MTSRRTPQHAVATRRAEPADDDAELVARALEGDAWAEAAIYRRHAPRVANLALRLLGRREDAMDVLQDVFVDAYTQLSALRDPAALGRWLARMTVHQAHRRFRRRRLARMLGLDRGEDATLDTLASPDVSPEQRAELARVSEALATMPPRRRFAWTLHRVEGESLPAVAESLGCSLATVKREIAAAEERVRARLGAGHEEGT</sequence>
<organism evidence="7 8">
    <name type="scientific">Sandaracinus amylolyticus</name>
    <dbReference type="NCBI Taxonomy" id="927083"/>
    <lineage>
        <taxon>Bacteria</taxon>
        <taxon>Pseudomonadati</taxon>
        <taxon>Myxococcota</taxon>
        <taxon>Polyangia</taxon>
        <taxon>Polyangiales</taxon>
        <taxon>Sandaracinaceae</taxon>
        <taxon>Sandaracinus</taxon>
    </lineage>
</organism>
<dbReference type="InterPro" id="IPR013325">
    <property type="entry name" value="RNA_pol_sigma_r2"/>
</dbReference>
<dbReference type="InterPro" id="IPR014284">
    <property type="entry name" value="RNA_pol_sigma-70_dom"/>
</dbReference>
<name>A0A0F6YKQ1_9BACT</name>
<keyword evidence="4" id="KW-0804">Transcription</keyword>
<evidence type="ECO:0000313" key="8">
    <source>
        <dbReference type="Proteomes" id="UP000034883"/>
    </source>
</evidence>
<evidence type="ECO:0000259" key="5">
    <source>
        <dbReference type="Pfam" id="PF04542"/>
    </source>
</evidence>
<dbReference type="PANTHER" id="PTHR43133">
    <property type="entry name" value="RNA POLYMERASE ECF-TYPE SIGMA FACTO"/>
    <property type="match status" value="1"/>
</dbReference>
<dbReference type="Proteomes" id="UP000034883">
    <property type="component" value="Chromosome"/>
</dbReference>
<dbReference type="PANTHER" id="PTHR43133:SF46">
    <property type="entry name" value="RNA POLYMERASE SIGMA-70 FACTOR ECF SUBFAMILY"/>
    <property type="match status" value="1"/>
</dbReference>
<keyword evidence="8" id="KW-1185">Reference proteome</keyword>
<dbReference type="GO" id="GO:0006352">
    <property type="term" value="P:DNA-templated transcription initiation"/>
    <property type="evidence" value="ECO:0007669"/>
    <property type="project" value="InterPro"/>
</dbReference>
<evidence type="ECO:0000256" key="2">
    <source>
        <dbReference type="ARBA" id="ARBA00023015"/>
    </source>
</evidence>
<gene>
    <name evidence="7" type="ORF">DB32_006187</name>
</gene>
<evidence type="ECO:0000259" key="6">
    <source>
        <dbReference type="Pfam" id="PF08281"/>
    </source>
</evidence>
<evidence type="ECO:0000256" key="4">
    <source>
        <dbReference type="ARBA" id="ARBA00023163"/>
    </source>
</evidence>
<dbReference type="KEGG" id="samy:DB32_006187"/>
<dbReference type="InterPro" id="IPR013249">
    <property type="entry name" value="RNA_pol_sigma70_r4_t2"/>
</dbReference>
<reference evidence="7 8" key="1">
    <citation type="submission" date="2015-03" db="EMBL/GenBank/DDBJ databases">
        <title>Genome assembly of Sandaracinus amylolyticus DSM 53668.</title>
        <authorList>
            <person name="Sharma G."/>
            <person name="Subramanian S."/>
        </authorList>
    </citation>
    <scope>NUCLEOTIDE SEQUENCE [LARGE SCALE GENOMIC DNA]</scope>
    <source>
        <strain evidence="7 8">DSM 53668</strain>
    </source>
</reference>
<dbReference type="Gene3D" id="1.10.1740.10">
    <property type="match status" value="1"/>
</dbReference>
<feature type="domain" description="RNA polymerase sigma factor 70 region 4 type 2" evidence="6">
    <location>
        <begin position="139"/>
        <end position="188"/>
    </location>
</feature>
<dbReference type="Gene3D" id="1.10.10.10">
    <property type="entry name" value="Winged helix-like DNA-binding domain superfamily/Winged helix DNA-binding domain"/>
    <property type="match status" value="1"/>
</dbReference>
<dbReference type="NCBIfam" id="TIGR02937">
    <property type="entry name" value="sigma70-ECF"/>
    <property type="match status" value="1"/>
</dbReference>
<proteinExistence type="inferred from homology"/>
<comment type="similarity">
    <text evidence="1">Belongs to the sigma-70 factor family. ECF subfamily.</text>
</comment>
<dbReference type="Pfam" id="PF04542">
    <property type="entry name" value="Sigma70_r2"/>
    <property type="match status" value="1"/>
</dbReference>
<dbReference type="GO" id="GO:0016987">
    <property type="term" value="F:sigma factor activity"/>
    <property type="evidence" value="ECO:0007669"/>
    <property type="project" value="UniProtKB-KW"/>
</dbReference>
<dbReference type="SUPFAM" id="SSF88946">
    <property type="entry name" value="Sigma2 domain of RNA polymerase sigma factors"/>
    <property type="match status" value="1"/>
</dbReference>
<keyword evidence="3" id="KW-0731">Sigma factor</keyword>
<dbReference type="STRING" id="927083.DB32_006187"/>
<dbReference type="EMBL" id="CP011125">
    <property type="protein sequence ID" value="AKF09038.1"/>
    <property type="molecule type" value="Genomic_DNA"/>
</dbReference>
<dbReference type="SUPFAM" id="SSF88659">
    <property type="entry name" value="Sigma3 and sigma4 domains of RNA polymerase sigma factors"/>
    <property type="match status" value="1"/>
</dbReference>
<protein>
    <submittedName>
        <fullName evidence="7">RNA polymerase sigma factor RpoE</fullName>
    </submittedName>
</protein>
<keyword evidence="2" id="KW-0805">Transcription regulation</keyword>
<dbReference type="Pfam" id="PF08281">
    <property type="entry name" value="Sigma70_r4_2"/>
    <property type="match status" value="1"/>
</dbReference>
<dbReference type="AlphaFoldDB" id="A0A0F6YKQ1"/>
<feature type="domain" description="RNA polymerase sigma-70 region 2" evidence="5">
    <location>
        <begin position="40"/>
        <end position="106"/>
    </location>
</feature>
<dbReference type="InterPro" id="IPR039425">
    <property type="entry name" value="RNA_pol_sigma-70-like"/>
</dbReference>
<evidence type="ECO:0000256" key="1">
    <source>
        <dbReference type="ARBA" id="ARBA00010641"/>
    </source>
</evidence>
<dbReference type="InterPro" id="IPR036388">
    <property type="entry name" value="WH-like_DNA-bd_sf"/>
</dbReference>
<dbReference type="GO" id="GO:0003677">
    <property type="term" value="F:DNA binding"/>
    <property type="evidence" value="ECO:0007669"/>
    <property type="project" value="InterPro"/>
</dbReference>
<dbReference type="InterPro" id="IPR007627">
    <property type="entry name" value="RNA_pol_sigma70_r2"/>
</dbReference>
<evidence type="ECO:0000256" key="3">
    <source>
        <dbReference type="ARBA" id="ARBA00023082"/>
    </source>
</evidence>
<accession>A0A0F6YKQ1</accession>
<dbReference type="InterPro" id="IPR013324">
    <property type="entry name" value="RNA_pol_sigma_r3/r4-like"/>
</dbReference>